<evidence type="ECO:0008006" key="4">
    <source>
        <dbReference type="Google" id="ProtNLM"/>
    </source>
</evidence>
<feature type="transmembrane region" description="Helical" evidence="1">
    <location>
        <begin position="204"/>
        <end position="225"/>
    </location>
</feature>
<keyword evidence="3" id="KW-1185">Reference proteome</keyword>
<evidence type="ECO:0000313" key="3">
    <source>
        <dbReference type="Proteomes" id="UP001259982"/>
    </source>
</evidence>
<proteinExistence type="predicted"/>
<keyword evidence="1" id="KW-1133">Transmembrane helix</keyword>
<keyword evidence="1" id="KW-0812">Transmembrane</keyword>
<dbReference type="EMBL" id="JAVRHY010000022">
    <property type="protein sequence ID" value="MDT0619847.1"/>
    <property type="molecule type" value="Genomic_DNA"/>
</dbReference>
<feature type="transmembrane region" description="Helical" evidence="1">
    <location>
        <begin position="171"/>
        <end position="192"/>
    </location>
</feature>
<gene>
    <name evidence="2" type="ORF">RM531_15345</name>
</gene>
<evidence type="ECO:0000256" key="1">
    <source>
        <dbReference type="SAM" id="Phobius"/>
    </source>
</evidence>
<evidence type="ECO:0000313" key="2">
    <source>
        <dbReference type="EMBL" id="MDT0619847.1"/>
    </source>
</evidence>
<name>A0ABU3BDD2_9GAMM</name>
<reference evidence="2 3" key="1">
    <citation type="submission" date="2023-09" db="EMBL/GenBank/DDBJ databases">
        <authorList>
            <person name="Rey-Velasco X."/>
        </authorList>
    </citation>
    <scope>NUCLEOTIDE SEQUENCE [LARGE SCALE GENOMIC DNA]</scope>
    <source>
        <strain evidence="2 3">P385</strain>
    </source>
</reference>
<organism evidence="2 3">
    <name type="scientific">Spectribacter acetivorans</name>
    <dbReference type="NCBI Taxonomy" id="3075603"/>
    <lineage>
        <taxon>Bacteria</taxon>
        <taxon>Pseudomonadati</taxon>
        <taxon>Pseudomonadota</taxon>
        <taxon>Gammaproteobacteria</taxon>
        <taxon>Salinisphaerales</taxon>
        <taxon>Salinisphaeraceae</taxon>
        <taxon>Spectribacter</taxon>
    </lineage>
</organism>
<feature type="transmembrane region" description="Helical" evidence="1">
    <location>
        <begin position="141"/>
        <end position="164"/>
    </location>
</feature>
<comment type="caution">
    <text evidence="2">The sequence shown here is derived from an EMBL/GenBank/DDBJ whole genome shotgun (WGS) entry which is preliminary data.</text>
</comment>
<feature type="transmembrane region" description="Helical" evidence="1">
    <location>
        <begin position="361"/>
        <end position="381"/>
    </location>
</feature>
<feature type="transmembrane region" description="Helical" evidence="1">
    <location>
        <begin position="324"/>
        <end position="341"/>
    </location>
</feature>
<feature type="transmembrane region" description="Helical" evidence="1">
    <location>
        <begin position="295"/>
        <end position="317"/>
    </location>
</feature>
<keyword evidence="1" id="KW-0472">Membrane</keyword>
<accession>A0ABU3BDD2</accession>
<feature type="transmembrane region" description="Helical" evidence="1">
    <location>
        <begin position="252"/>
        <end position="275"/>
    </location>
</feature>
<protein>
    <recommendedName>
        <fullName evidence="4">Metal transporter</fullName>
    </recommendedName>
</protein>
<dbReference type="RefSeq" id="WP_311660540.1">
    <property type="nucleotide sequence ID" value="NZ_JAVRHY010000022.1"/>
</dbReference>
<dbReference type="Proteomes" id="UP001259982">
    <property type="component" value="Unassembled WGS sequence"/>
</dbReference>
<sequence length="383" mass="39915">MSTARYWLHWLLPPALLALAILALLQSDWLASLGVAPAPFEDLVVERVVLDEQGIALKYRVDSPDPVTIVQVQVDGAYWRFTQQPEGPLSRGEAAWTRIPYMWVAGDAHHLTLVSSTGATFEHTIDVAQATPQPTPAKFGAWTWVGLYVGLFPVALGMLCYPALRRSGRGVIDFVLAVTLGLLAFLLVDTLLEALEQAEQAAGLFQGPLLVLLGATAAFVGLRAISGGGPDGVSLAWRIALGIGLHNLGEGLAIGSAVAAGEIALGTFLVLGFTLHNVTEGIGIAAPLTESQPRLPTWAGLAALAGLPAVAGCWIGAYAFSPQFAALCLALGAGAILQVLMDVGLYLHGRTASVSGLTTQPLLAFGLLAGIGIMYATALLVSG</sequence>